<dbReference type="InterPro" id="IPR019144">
    <property type="entry name" value="Membralin"/>
</dbReference>
<dbReference type="Proteomes" id="UP000596742">
    <property type="component" value="Unassembled WGS sequence"/>
</dbReference>
<protein>
    <recommendedName>
        <fullName evidence="5">Membralin</fullName>
    </recommendedName>
</protein>
<feature type="compositionally biased region" description="Low complexity" evidence="1">
    <location>
        <begin position="1"/>
        <end position="12"/>
    </location>
</feature>
<dbReference type="GO" id="GO:0034976">
    <property type="term" value="P:response to endoplasmic reticulum stress"/>
    <property type="evidence" value="ECO:0007669"/>
    <property type="project" value="TreeGrafter"/>
</dbReference>
<feature type="transmembrane region" description="Helical" evidence="2">
    <location>
        <begin position="470"/>
        <end position="490"/>
    </location>
</feature>
<name>A0A8B6FCQ7_MYTGA</name>
<reference evidence="3" key="1">
    <citation type="submission" date="2018-11" db="EMBL/GenBank/DDBJ databases">
        <authorList>
            <person name="Alioto T."/>
            <person name="Alioto T."/>
        </authorList>
    </citation>
    <scope>NUCLEOTIDE SEQUENCE</scope>
</reference>
<feature type="compositionally biased region" description="Polar residues" evidence="1">
    <location>
        <begin position="692"/>
        <end position="716"/>
    </location>
</feature>
<dbReference type="EMBL" id="UYJE01006579">
    <property type="protein sequence ID" value="VDI47207.1"/>
    <property type="molecule type" value="Genomic_DNA"/>
</dbReference>
<feature type="compositionally biased region" description="Polar residues" evidence="1">
    <location>
        <begin position="625"/>
        <end position="644"/>
    </location>
</feature>
<keyword evidence="2" id="KW-1133">Transmembrane helix</keyword>
<proteinExistence type="predicted"/>
<accession>A0A8B6FCQ7</accession>
<feature type="transmembrane region" description="Helical" evidence="2">
    <location>
        <begin position="419"/>
        <end position="436"/>
    </location>
</feature>
<feature type="compositionally biased region" description="Polar residues" evidence="1">
    <location>
        <begin position="551"/>
        <end position="599"/>
    </location>
</feature>
<dbReference type="PANTHER" id="PTHR21650:SF4">
    <property type="entry name" value="MEMBRALIN"/>
    <property type="match status" value="1"/>
</dbReference>
<feature type="compositionally biased region" description="Polar residues" evidence="1">
    <location>
        <begin position="523"/>
        <end position="536"/>
    </location>
</feature>
<dbReference type="AlphaFoldDB" id="A0A8B6FCQ7"/>
<evidence type="ECO:0000256" key="2">
    <source>
        <dbReference type="SAM" id="Phobius"/>
    </source>
</evidence>
<gene>
    <name evidence="3" type="ORF">MGAL_10B071816</name>
</gene>
<keyword evidence="2" id="KW-0812">Transmembrane</keyword>
<dbReference type="PANTHER" id="PTHR21650">
    <property type="entry name" value="MEMBRALIN/KINETOCHORE PROTEIN NUF2"/>
    <property type="match status" value="1"/>
</dbReference>
<feature type="compositionally biased region" description="Basic and acidic residues" evidence="1">
    <location>
        <begin position="167"/>
        <end position="180"/>
    </location>
</feature>
<keyword evidence="4" id="KW-1185">Reference proteome</keyword>
<feature type="region of interest" description="Disordered" evidence="1">
    <location>
        <begin position="136"/>
        <end position="180"/>
    </location>
</feature>
<evidence type="ECO:0000313" key="4">
    <source>
        <dbReference type="Proteomes" id="UP000596742"/>
    </source>
</evidence>
<dbReference type="OrthoDB" id="6779347at2759"/>
<evidence type="ECO:0000313" key="3">
    <source>
        <dbReference type="EMBL" id="VDI47207.1"/>
    </source>
</evidence>
<organism evidence="3 4">
    <name type="scientific">Mytilus galloprovincialis</name>
    <name type="common">Mediterranean mussel</name>
    <dbReference type="NCBI Taxonomy" id="29158"/>
    <lineage>
        <taxon>Eukaryota</taxon>
        <taxon>Metazoa</taxon>
        <taxon>Spiralia</taxon>
        <taxon>Lophotrochozoa</taxon>
        <taxon>Mollusca</taxon>
        <taxon>Bivalvia</taxon>
        <taxon>Autobranchia</taxon>
        <taxon>Pteriomorphia</taxon>
        <taxon>Mytilida</taxon>
        <taxon>Mytiloidea</taxon>
        <taxon>Mytilidae</taxon>
        <taxon>Mytilinae</taxon>
        <taxon>Mytilus</taxon>
    </lineage>
</organism>
<dbReference type="Pfam" id="PF09746">
    <property type="entry name" value="Membralin"/>
    <property type="match status" value="1"/>
</dbReference>
<feature type="transmembrane region" description="Helical" evidence="2">
    <location>
        <begin position="348"/>
        <end position="368"/>
    </location>
</feature>
<keyword evidence="2" id="KW-0472">Membrane</keyword>
<feature type="transmembrane region" description="Helical" evidence="2">
    <location>
        <begin position="388"/>
        <end position="407"/>
    </location>
</feature>
<feature type="region of interest" description="Disordered" evidence="1">
    <location>
        <begin position="515"/>
        <end position="716"/>
    </location>
</feature>
<evidence type="ECO:0000256" key="1">
    <source>
        <dbReference type="SAM" id="MobiDB-lite"/>
    </source>
</evidence>
<feature type="region of interest" description="Disordered" evidence="1">
    <location>
        <begin position="1"/>
        <end position="21"/>
    </location>
</feature>
<evidence type="ECO:0008006" key="5">
    <source>
        <dbReference type="Google" id="ProtNLM"/>
    </source>
</evidence>
<dbReference type="GO" id="GO:0005783">
    <property type="term" value="C:endoplasmic reticulum"/>
    <property type="evidence" value="ECO:0007669"/>
    <property type="project" value="TreeGrafter"/>
</dbReference>
<feature type="transmembrane region" description="Helical" evidence="2">
    <location>
        <begin position="54"/>
        <end position="77"/>
    </location>
</feature>
<dbReference type="GO" id="GO:1904294">
    <property type="term" value="P:positive regulation of ERAD pathway"/>
    <property type="evidence" value="ECO:0007669"/>
    <property type="project" value="TreeGrafter"/>
</dbReference>
<sequence>MNNPDQENNNNEPRARGRTGQNPLLNVRDRLFHALFYRVALTYARAFPKPIRRVLEFAILLKALVVLSILVYIHVVFARTPINCLSHVKDSWPRDGILRVEIVHNATANYTLINSYEKEYTDFTFQFFNNGKVLNQEEDEPSEGEHSHEEETTATENEEAPPGGNSEKSEVKSEDGSEELKTEEKILEAKFIDHLLSEKNSDMKLDNWTTIDNTTLLSAEDKTVDDTDTTSIYGFTPSEIEMLAKVVWPEEKYIVEYALEYGFLRLSPKTRQKLNITVMLVTLDPDRDVCFGDSISRFLLAEFLGYDDILMSSIKQLAEQEDNKGYLRNVVSGEHYRFVSMWMARSSYLAAAFIMLIFTVSVSTLLRYSHHQIFIFIVDFLQMLEMNITIAFPAAPLLTVILALVGMEAIMSEFFNDTTTAFYIILIVWIADQYDAICCHTNISKRHWLRFFYLYHLAFYAYHYRFNGQYSGLALFTSWLFIQHSMVYFFHHYELPAILQQARIQQIVNNQNTNQTNADRENNQPGNTTQDNQVPVDQQPIEPNVPVDLPTQESNQNNSESEVQTESAGQNIEQENNQPPSLGALSTETNTEVTNTQSPLEGVSAGTDTSLENSQQASFIPENNLVKSENNSHIPSDSIKTMNGTIPKDSENESLINTDRTSTGDLSHKPCNSTTSHNDNSNGDSSKCLGDSDQTIESSRSSQSFQNYDSEQTSTS</sequence>
<feature type="compositionally biased region" description="Polar residues" evidence="1">
    <location>
        <begin position="606"/>
        <end position="618"/>
    </location>
</feature>
<comment type="caution">
    <text evidence="3">The sequence shown here is derived from an EMBL/GenBank/DDBJ whole genome shotgun (WGS) entry which is preliminary data.</text>
</comment>
<feature type="compositionally biased region" description="Polar residues" evidence="1">
    <location>
        <begin position="653"/>
        <end position="685"/>
    </location>
</feature>